<dbReference type="GO" id="GO:0042288">
    <property type="term" value="F:MHC class I protein binding"/>
    <property type="evidence" value="ECO:0007669"/>
    <property type="project" value="TreeGrafter"/>
</dbReference>
<evidence type="ECO:0000256" key="5">
    <source>
        <dbReference type="SAM" id="Phobius"/>
    </source>
</evidence>
<evidence type="ECO:0000313" key="6">
    <source>
        <dbReference type="EMBL" id="KAK7795748.1"/>
    </source>
</evidence>
<dbReference type="AlphaFoldDB" id="A0AAW0GZN4"/>
<dbReference type="EMBL" id="JBBHLL010001812">
    <property type="protein sequence ID" value="KAK7795748.1"/>
    <property type="molecule type" value="Genomic_DNA"/>
</dbReference>
<protein>
    <submittedName>
        <fullName evidence="6">Uncharacterized protein</fullName>
    </submittedName>
</protein>
<dbReference type="Proteomes" id="UP001488838">
    <property type="component" value="Unassembled WGS sequence"/>
</dbReference>
<sequence length="275" mass="30367">MQSPSIVTSAVTTAGLEDTEGQRNPSHVNLRATVASAVFITPVYVLIIFLWWKQRVPPQGLLSCLMALLVSLSGGNLDMAWILLLLLPAACLQAVSTRSTDEDSLAINRLPQGLYLNSSFGFIHVHFKDQLVLNWTQPQISGVLRILDLKQKDQPSPSHPDQVFWVLHLLHSSCDFSVYTECTQIQPRQHMDPKENSSLKELRDVDGGRGLEVKDVGGTLRLQLLLYGSLSCTANNSIVYASIILSNPTFPGTLPCPPVHENLQKETVYSIIKAK</sequence>
<dbReference type="PANTHER" id="PTHR15549">
    <property type="entry name" value="PAIRED IMMUNOGLOBULIN-LIKE TYPE 2 RECEPTOR"/>
    <property type="match status" value="1"/>
</dbReference>
<evidence type="ECO:0000256" key="1">
    <source>
        <dbReference type="ARBA" id="ARBA00004167"/>
    </source>
</evidence>
<comment type="subcellular location">
    <subcellularLocation>
        <location evidence="1">Membrane</location>
        <topology evidence="1">Single-pass membrane protein</topology>
    </subcellularLocation>
</comment>
<feature type="transmembrane region" description="Helical" evidence="5">
    <location>
        <begin position="64"/>
        <end position="87"/>
    </location>
</feature>
<accession>A0AAW0GZN4</accession>
<keyword evidence="7" id="KW-1185">Reference proteome</keyword>
<evidence type="ECO:0000256" key="2">
    <source>
        <dbReference type="ARBA" id="ARBA00022692"/>
    </source>
</evidence>
<proteinExistence type="predicted"/>
<keyword evidence="4 5" id="KW-0472">Membrane</keyword>
<name>A0AAW0GZN4_MYOGA</name>
<keyword evidence="3 5" id="KW-1133">Transmembrane helix</keyword>
<evidence type="ECO:0000313" key="7">
    <source>
        <dbReference type="Proteomes" id="UP001488838"/>
    </source>
</evidence>
<keyword evidence="2 5" id="KW-0812">Transmembrane</keyword>
<dbReference type="GO" id="GO:0016020">
    <property type="term" value="C:membrane"/>
    <property type="evidence" value="ECO:0007669"/>
    <property type="project" value="UniProtKB-SubCell"/>
</dbReference>
<comment type="caution">
    <text evidence="6">The sequence shown here is derived from an EMBL/GenBank/DDBJ whole genome shotgun (WGS) entry which is preliminary data.</text>
</comment>
<reference evidence="6 7" key="1">
    <citation type="journal article" date="2023" name="bioRxiv">
        <title>Conserved and derived expression patterns and positive selection on dental genes reveal complex evolutionary context of ever-growing rodent molars.</title>
        <authorList>
            <person name="Calamari Z.T."/>
            <person name="Song A."/>
            <person name="Cohen E."/>
            <person name="Akter M."/>
            <person name="Roy R.D."/>
            <person name="Hallikas O."/>
            <person name="Christensen M.M."/>
            <person name="Li P."/>
            <person name="Marangoni P."/>
            <person name="Jernvall J."/>
            <person name="Klein O.D."/>
        </authorList>
    </citation>
    <scope>NUCLEOTIDE SEQUENCE [LARGE SCALE GENOMIC DNA]</scope>
    <source>
        <strain evidence="6">V071</strain>
    </source>
</reference>
<feature type="transmembrane region" description="Helical" evidence="5">
    <location>
        <begin position="32"/>
        <end position="52"/>
    </location>
</feature>
<dbReference type="InterPro" id="IPR051694">
    <property type="entry name" value="Immunoregulatory_rcpt-like"/>
</dbReference>
<gene>
    <name evidence="6" type="ORF">U0070_025166</name>
</gene>
<organism evidence="6 7">
    <name type="scientific">Myodes glareolus</name>
    <name type="common">Bank vole</name>
    <name type="synonym">Clethrionomys glareolus</name>
    <dbReference type="NCBI Taxonomy" id="447135"/>
    <lineage>
        <taxon>Eukaryota</taxon>
        <taxon>Metazoa</taxon>
        <taxon>Chordata</taxon>
        <taxon>Craniata</taxon>
        <taxon>Vertebrata</taxon>
        <taxon>Euteleostomi</taxon>
        <taxon>Mammalia</taxon>
        <taxon>Eutheria</taxon>
        <taxon>Euarchontoglires</taxon>
        <taxon>Glires</taxon>
        <taxon>Rodentia</taxon>
        <taxon>Myomorpha</taxon>
        <taxon>Muroidea</taxon>
        <taxon>Cricetidae</taxon>
        <taxon>Arvicolinae</taxon>
        <taxon>Myodes</taxon>
    </lineage>
</organism>
<dbReference type="PANTHER" id="PTHR15549:SF15">
    <property type="entry name" value="PAIRED IMMUNOGLOBULIN-LIKE TYPE 2 RECEPTOR BETA-RELATED"/>
    <property type="match status" value="1"/>
</dbReference>
<dbReference type="GO" id="GO:0071944">
    <property type="term" value="C:cell periphery"/>
    <property type="evidence" value="ECO:0007669"/>
    <property type="project" value="UniProtKB-ARBA"/>
</dbReference>
<evidence type="ECO:0000256" key="3">
    <source>
        <dbReference type="ARBA" id="ARBA00022989"/>
    </source>
</evidence>
<evidence type="ECO:0000256" key="4">
    <source>
        <dbReference type="ARBA" id="ARBA00023136"/>
    </source>
</evidence>